<dbReference type="Proteomes" id="UP000541347">
    <property type="component" value="Unassembled WGS sequence"/>
</dbReference>
<feature type="domain" description="Autotransporter" evidence="2">
    <location>
        <begin position="335"/>
        <end position="617"/>
    </location>
</feature>
<dbReference type="Pfam" id="PF03797">
    <property type="entry name" value="Autotransporter"/>
    <property type="match status" value="1"/>
</dbReference>
<dbReference type="InterPro" id="IPR005546">
    <property type="entry name" value="Autotransporte_beta"/>
</dbReference>
<dbReference type="InterPro" id="IPR036709">
    <property type="entry name" value="Autotransporte_beta_dom_sf"/>
</dbReference>
<feature type="chain" id="PRO_5047150275" evidence="1">
    <location>
        <begin position="33"/>
        <end position="617"/>
    </location>
</feature>
<protein>
    <submittedName>
        <fullName evidence="3">Autotransporter domain-containing protein</fullName>
    </submittedName>
</protein>
<evidence type="ECO:0000313" key="4">
    <source>
        <dbReference type="Proteomes" id="UP000541347"/>
    </source>
</evidence>
<organism evidence="3 4">
    <name type="scientific">Pannonibacter tanglangensis</name>
    <dbReference type="NCBI Taxonomy" id="2750084"/>
    <lineage>
        <taxon>Bacteria</taxon>
        <taxon>Pseudomonadati</taxon>
        <taxon>Pseudomonadota</taxon>
        <taxon>Alphaproteobacteria</taxon>
        <taxon>Hyphomicrobiales</taxon>
        <taxon>Stappiaceae</taxon>
        <taxon>Pannonibacter</taxon>
    </lineage>
</organism>
<gene>
    <name evidence="3" type="ORF">GWI71_11630</name>
</gene>
<dbReference type="EMBL" id="JAABLP010000003">
    <property type="protein sequence ID" value="NBN64333.1"/>
    <property type="molecule type" value="Genomic_DNA"/>
</dbReference>
<dbReference type="Gene3D" id="2.40.128.130">
    <property type="entry name" value="Autotransporter beta-domain"/>
    <property type="match status" value="1"/>
</dbReference>
<proteinExistence type="predicted"/>
<dbReference type="Pfam" id="PF00657">
    <property type="entry name" value="Lipase_GDSL"/>
    <property type="match status" value="1"/>
</dbReference>
<keyword evidence="1" id="KW-0732">Signal</keyword>
<sequence length="617" mass="67296">MRRYPRPRLSPARASALALATLAGLMPSSSEAQQISNIVVFGDSSADLGSQGPERRPTNQGQMWSERLAEQFGKRSSMAREFRINEAGDGIDVIRKGGNNYAVNGATILPYDCCLTLEQQIDFFVEDRGKFDKDDLTFIWMTRNDITTAIPDGLPYSAAAYAQAYIRQVERLRSLGARNIVFFSAESDLLAEQFGLDNGASPESLEILREETRAAERALWPGLQRNDVYIIDVNKLGKAVLDDPAKYGFRSTSDSYQLRDQYLAGGRLPIDDQDQPDDGNVFTVDGHFTSAMQALTADYTVAQLRAREQLASVLKQSALTFRQSREAVASMRMRDRTRDLYFFAAPIAGQLSLGAPGPTASQLDSTFAGLTVGAETALGERTWLGGTVTLNRNSGSFGSGLGKTDSTFGAASGYVETQLAPWLSVVADGAVGWTDFSRIERRARLGKSANERVQGATDAIAYSAGLHLRSQIPLGDWMVSGSAGLTFERTELSGYAEKAGVLALHYGTSRYDAALGQFNLRIARESKDAWFRPFAALSFTHDFADNPIRVKAGPTASTIVSYSTSKNLKTSLGGELGFTAVLRPDVALQFSLSHQHWFDSNKDSSATAMRLALSKRF</sequence>
<dbReference type="InterPro" id="IPR036514">
    <property type="entry name" value="SGNH_hydro_sf"/>
</dbReference>
<dbReference type="InterPro" id="IPR001087">
    <property type="entry name" value="GDSL"/>
</dbReference>
<evidence type="ECO:0000256" key="1">
    <source>
        <dbReference type="SAM" id="SignalP"/>
    </source>
</evidence>
<dbReference type="RefSeq" id="WP_161676334.1">
    <property type="nucleotide sequence ID" value="NZ_JAABLP010000003.1"/>
</dbReference>
<feature type="signal peptide" evidence="1">
    <location>
        <begin position="1"/>
        <end position="32"/>
    </location>
</feature>
<dbReference type="SUPFAM" id="SSF103515">
    <property type="entry name" value="Autotransporter"/>
    <property type="match status" value="1"/>
</dbReference>
<dbReference type="SUPFAM" id="SSF52266">
    <property type="entry name" value="SGNH hydrolase"/>
    <property type="match status" value="1"/>
</dbReference>
<dbReference type="Gene3D" id="3.40.50.1110">
    <property type="entry name" value="SGNH hydrolase"/>
    <property type="match status" value="1"/>
</dbReference>
<keyword evidence="4" id="KW-1185">Reference proteome</keyword>
<dbReference type="SMART" id="SM00869">
    <property type="entry name" value="Autotransporter"/>
    <property type="match status" value="1"/>
</dbReference>
<reference evidence="3 4" key="1">
    <citation type="submission" date="2020-01" db="EMBL/GenBank/DDBJ databases">
        <authorList>
            <person name="Peng S.Y."/>
            <person name="Li J."/>
            <person name="Wang M."/>
            <person name="Wang L."/>
            <person name="Wang C.Q."/>
            <person name="Wang J.R."/>
        </authorList>
    </citation>
    <scope>NUCLEOTIDE SEQUENCE [LARGE SCALE GENOMIC DNA]</scope>
    <source>
        <strain evidence="3 4">XCT-34</strain>
    </source>
</reference>
<comment type="caution">
    <text evidence="3">The sequence shown here is derived from an EMBL/GenBank/DDBJ whole genome shotgun (WGS) entry which is preliminary data.</text>
</comment>
<evidence type="ECO:0000259" key="2">
    <source>
        <dbReference type="PROSITE" id="PS51208"/>
    </source>
</evidence>
<dbReference type="PROSITE" id="PS51208">
    <property type="entry name" value="AUTOTRANSPORTER"/>
    <property type="match status" value="1"/>
</dbReference>
<name>A0ABW9ZJU7_9HYPH</name>
<accession>A0ABW9ZJU7</accession>
<evidence type="ECO:0000313" key="3">
    <source>
        <dbReference type="EMBL" id="NBN64333.1"/>
    </source>
</evidence>